<protein>
    <submittedName>
        <fullName evidence="2">Uncharacterized protein</fullName>
    </submittedName>
</protein>
<evidence type="ECO:0000256" key="1">
    <source>
        <dbReference type="SAM" id="MobiDB-lite"/>
    </source>
</evidence>
<proteinExistence type="predicted"/>
<reference evidence="2" key="1">
    <citation type="submission" date="2019-10" db="EMBL/GenBank/DDBJ databases">
        <title>Rhizobium leguminosarum symbiovar viciae collection.</title>
        <authorList>
            <person name="Boivin S."/>
            <person name="Lepetit M."/>
        </authorList>
    </citation>
    <scope>NUCLEOTIDE SEQUENCE</scope>
    <source>
        <strain evidence="2">L143</strain>
    </source>
</reference>
<gene>
    <name evidence="2" type="ORF">GFL91_27600</name>
</gene>
<name>A0A8I2GYV0_RHILV</name>
<evidence type="ECO:0000313" key="2">
    <source>
        <dbReference type="EMBL" id="NKM48662.1"/>
    </source>
</evidence>
<dbReference type="Proteomes" id="UP000662259">
    <property type="component" value="Unassembled WGS sequence"/>
</dbReference>
<feature type="compositionally biased region" description="Basic residues" evidence="1">
    <location>
        <begin position="61"/>
        <end position="73"/>
    </location>
</feature>
<feature type="region of interest" description="Disordered" evidence="1">
    <location>
        <begin position="1"/>
        <end position="21"/>
    </location>
</feature>
<dbReference type="EMBL" id="WIEZ01000017">
    <property type="protein sequence ID" value="NKM48662.1"/>
    <property type="molecule type" value="Genomic_DNA"/>
</dbReference>
<accession>A0A8I2GYV0</accession>
<evidence type="ECO:0000313" key="3">
    <source>
        <dbReference type="Proteomes" id="UP000662259"/>
    </source>
</evidence>
<dbReference type="AlphaFoldDB" id="A0A8I2GYV0"/>
<comment type="caution">
    <text evidence="2">The sequence shown here is derived from an EMBL/GenBank/DDBJ whole genome shotgun (WGS) entry which is preliminary data.</text>
</comment>
<sequence>MGGRERSRHIPFAPQAGRRCRQADEGLASAISWTKSSLTPSPEWPFLREMHSKDQTNAHSSSHHRPSHDRRRALGLPDDDAGGAAGGG</sequence>
<organism evidence="2 3">
    <name type="scientific">Rhizobium leguminosarum bv. viciae</name>
    <dbReference type="NCBI Taxonomy" id="387"/>
    <lineage>
        <taxon>Bacteria</taxon>
        <taxon>Pseudomonadati</taxon>
        <taxon>Pseudomonadota</taxon>
        <taxon>Alphaproteobacteria</taxon>
        <taxon>Hyphomicrobiales</taxon>
        <taxon>Rhizobiaceae</taxon>
        <taxon>Rhizobium/Agrobacterium group</taxon>
        <taxon>Rhizobium</taxon>
    </lineage>
</organism>
<feature type="region of interest" description="Disordered" evidence="1">
    <location>
        <begin position="50"/>
        <end position="88"/>
    </location>
</feature>